<dbReference type="Proteomes" id="UP000614601">
    <property type="component" value="Unassembled WGS sequence"/>
</dbReference>
<comment type="caution">
    <text evidence="1">The sequence shown here is derived from an EMBL/GenBank/DDBJ whole genome shotgun (WGS) entry which is preliminary data.</text>
</comment>
<organism evidence="1 2">
    <name type="scientific">Bursaphelenchus okinawaensis</name>
    <dbReference type="NCBI Taxonomy" id="465554"/>
    <lineage>
        <taxon>Eukaryota</taxon>
        <taxon>Metazoa</taxon>
        <taxon>Ecdysozoa</taxon>
        <taxon>Nematoda</taxon>
        <taxon>Chromadorea</taxon>
        <taxon>Rhabditida</taxon>
        <taxon>Tylenchina</taxon>
        <taxon>Tylenchomorpha</taxon>
        <taxon>Aphelenchoidea</taxon>
        <taxon>Aphelenchoididae</taxon>
        <taxon>Bursaphelenchus</taxon>
    </lineage>
</organism>
<dbReference type="Proteomes" id="UP000783686">
    <property type="component" value="Unassembled WGS sequence"/>
</dbReference>
<dbReference type="EMBL" id="CAJFDH010000001">
    <property type="protein sequence ID" value="CAD5207528.1"/>
    <property type="molecule type" value="Genomic_DNA"/>
</dbReference>
<sequence>MTDSAVVVEVTAPDNPNSPKKQNEDTIWADFGLEDSIHELCLPRLRFPDMSILVNFPCVTLNFWHCLEEWLLLWCTSIWGINDKNGTEGMTLRIVC</sequence>
<gene>
    <name evidence="1" type="ORF">BOKJ2_LOCUS2212</name>
</gene>
<proteinExistence type="predicted"/>
<protein>
    <submittedName>
        <fullName evidence="1">Uncharacterized protein</fullName>
    </submittedName>
</protein>
<evidence type="ECO:0000313" key="1">
    <source>
        <dbReference type="EMBL" id="CAD5207528.1"/>
    </source>
</evidence>
<name>A0A811JVM4_9BILA</name>
<evidence type="ECO:0000313" key="2">
    <source>
        <dbReference type="Proteomes" id="UP000614601"/>
    </source>
</evidence>
<dbReference type="AlphaFoldDB" id="A0A811JVM4"/>
<reference evidence="1" key="1">
    <citation type="submission" date="2020-09" db="EMBL/GenBank/DDBJ databases">
        <authorList>
            <person name="Kikuchi T."/>
        </authorList>
    </citation>
    <scope>NUCLEOTIDE SEQUENCE</scope>
    <source>
        <strain evidence="1">SH1</strain>
    </source>
</reference>
<keyword evidence="2" id="KW-1185">Reference proteome</keyword>
<dbReference type="EMBL" id="CAJFCW020000001">
    <property type="protein sequence ID" value="CAG9085996.1"/>
    <property type="molecule type" value="Genomic_DNA"/>
</dbReference>
<accession>A0A811JVM4</accession>